<evidence type="ECO:0000313" key="3">
    <source>
        <dbReference type="EMBL" id="VTQ89644.1"/>
    </source>
</evidence>
<dbReference type="RefSeq" id="WP_138210102.1">
    <property type="nucleotide sequence ID" value="NZ_CBCRUQ010000012.1"/>
</dbReference>
<evidence type="ECO:0000256" key="2">
    <source>
        <dbReference type="SAM" id="Phobius"/>
    </source>
</evidence>
<organism evidence="3 4">
    <name type="scientific">Hathewaya histolytica</name>
    <name type="common">Clostridium histolyticum</name>
    <dbReference type="NCBI Taxonomy" id="1498"/>
    <lineage>
        <taxon>Bacteria</taxon>
        <taxon>Bacillati</taxon>
        <taxon>Bacillota</taxon>
        <taxon>Clostridia</taxon>
        <taxon>Eubacteriales</taxon>
        <taxon>Clostridiaceae</taxon>
        <taxon>Hathewaya</taxon>
    </lineage>
</organism>
<keyword evidence="2" id="KW-0472">Membrane</keyword>
<feature type="compositionally biased region" description="Basic and acidic residues" evidence="1">
    <location>
        <begin position="138"/>
        <end position="156"/>
    </location>
</feature>
<feature type="transmembrane region" description="Helical" evidence="2">
    <location>
        <begin position="59"/>
        <end position="81"/>
    </location>
</feature>
<dbReference type="Proteomes" id="UP000308489">
    <property type="component" value="Chromosome 1"/>
</dbReference>
<keyword evidence="4" id="KW-1185">Reference proteome</keyword>
<proteinExistence type="predicted"/>
<gene>
    <name evidence="3" type="ORF">NCTC503_01447</name>
</gene>
<dbReference type="AlphaFoldDB" id="A0A4U9RD45"/>
<dbReference type="EMBL" id="LR590481">
    <property type="protein sequence ID" value="VTQ89644.1"/>
    <property type="molecule type" value="Genomic_DNA"/>
</dbReference>
<keyword evidence="2" id="KW-1133">Transmembrane helix</keyword>
<feature type="compositionally biased region" description="Low complexity" evidence="1">
    <location>
        <begin position="158"/>
        <end position="170"/>
    </location>
</feature>
<protein>
    <submittedName>
        <fullName evidence="3">Metallo beta-lactamase family protein</fullName>
    </submittedName>
</protein>
<accession>A0A4U9RD45</accession>
<sequence length="240" mass="26957">MDFLKNKKIAIPGCAILYFVMLLAIPPKIIGILTMLGVGGIAFYLFAKNEKFKAKGKIFKTLVSLGLAIVFFLFGMGGVIYDSELSEQQKLESAKKAQIETKKKTDEEKAINAAKLKEEEQKKLEEDKKLEEQKKLEEEKKLEEQKKTDKATEPKQDTTNSSNKSSNNTKAVTPTKPKESTTKNKLQETKPEPKGMVWLSKSGKKYHSKPNCGNMDAKNARQIKLSDAQKKNIQSCSKCF</sequence>
<name>A0A4U9RD45_HATHI</name>
<reference evidence="3 4" key="1">
    <citation type="submission" date="2019-05" db="EMBL/GenBank/DDBJ databases">
        <authorList>
            <consortium name="Pathogen Informatics"/>
        </authorList>
    </citation>
    <scope>NUCLEOTIDE SEQUENCE [LARGE SCALE GENOMIC DNA]</scope>
    <source>
        <strain evidence="3 4">NCTC503</strain>
    </source>
</reference>
<keyword evidence="2" id="KW-0812">Transmembrane</keyword>
<feature type="compositionally biased region" description="Basic and acidic residues" evidence="1">
    <location>
        <begin position="176"/>
        <end position="193"/>
    </location>
</feature>
<evidence type="ECO:0000313" key="4">
    <source>
        <dbReference type="Proteomes" id="UP000308489"/>
    </source>
</evidence>
<evidence type="ECO:0000256" key="1">
    <source>
        <dbReference type="SAM" id="MobiDB-lite"/>
    </source>
</evidence>
<feature type="transmembrane region" description="Helical" evidence="2">
    <location>
        <begin position="31"/>
        <end position="47"/>
    </location>
</feature>
<dbReference type="KEGG" id="hhw:NCTC503_01447"/>
<feature type="region of interest" description="Disordered" evidence="1">
    <location>
        <begin position="138"/>
        <end position="216"/>
    </location>
</feature>
<dbReference type="OrthoDB" id="1864143at2"/>